<comment type="caution">
    <text evidence="2">The sequence shown here is derived from an EMBL/GenBank/DDBJ whole genome shotgun (WGS) entry which is preliminary data.</text>
</comment>
<evidence type="ECO:0000313" key="3">
    <source>
        <dbReference type="Proteomes" id="UP000236621"/>
    </source>
</evidence>
<organism evidence="2 3">
    <name type="scientific">Tolypocladium capitatum</name>
    <dbReference type="NCBI Taxonomy" id="45235"/>
    <lineage>
        <taxon>Eukaryota</taxon>
        <taxon>Fungi</taxon>
        <taxon>Dikarya</taxon>
        <taxon>Ascomycota</taxon>
        <taxon>Pezizomycotina</taxon>
        <taxon>Sordariomycetes</taxon>
        <taxon>Hypocreomycetidae</taxon>
        <taxon>Hypocreales</taxon>
        <taxon>Ophiocordycipitaceae</taxon>
        <taxon>Tolypocladium</taxon>
    </lineage>
</organism>
<feature type="compositionally biased region" description="Polar residues" evidence="1">
    <location>
        <begin position="348"/>
        <end position="381"/>
    </location>
</feature>
<protein>
    <recommendedName>
        <fullName evidence="4">Protamine P1</fullName>
    </recommendedName>
</protein>
<gene>
    <name evidence="2" type="ORF">TCAP_00823</name>
</gene>
<feature type="compositionally biased region" description="Basic and acidic residues" evidence="1">
    <location>
        <begin position="1096"/>
        <end position="1108"/>
    </location>
</feature>
<feature type="region of interest" description="Disordered" evidence="1">
    <location>
        <begin position="180"/>
        <end position="309"/>
    </location>
</feature>
<feature type="region of interest" description="Disordered" evidence="1">
    <location>
        <begin position="1082"/>
        <end position="1109"/>
    </location>
</feature>
<evidence type="ECO:0000256" key="1">
    <source>
        <dbReference type="SAM" id="MobiDB-lite"/>
    </source>
</evidence>
<feature type="region of interest" description="Disordered" evidence="1">
    <location>
        <begin position="478"/>
        <end position="497"/>
    </location>
</feature>
<accession>A0A2K3QNZ7</accession>
<evidence type="ECO:0000313" key="2">
    <source>
        <dbReference type="EMBL" id="PNY29262.1"/>
    </source>
</evidence>
<dbReference type="OrthoDB" id="5419922at2759"/>
<feature type="compositionally biased region" description="Polar residues" evidence="1">
    <location>
        <begin position="913"/>
        <end position="923"/>
    </location>
</feature>
<feature type="compositionally biased region" description="Polar residues" evidence="1">
    <location>
        <begin position="254"/>
        <end position="267"/>
    </location>
</feature>
<feature type="compositionally biased region" description="Basic and acidic residues" evidence="1">
    <location>
        <begin position="576"/>
        <end position="595"/>
    </location>
</feature>
<feature type="compositionally biased region" description="Acidic residues" evidence="1">
    <location>
        <begin position="271"/>
        <end position="281"/>
    </location>
</feature>
<dbReference type="Proteomes" id="UP000236621">
    <property type="component" value="Unassembled WGS sequence"/>
</dbReference>
<dbReference type="STRING" id="45235.A0A2K3QNZ7"/>
<dbReference type="EMBL" id="NRSZ01000133">
    <property type="protein sequence ID" value="PNY29262.1"/>
    <property type="molecule type" value="Genomic_DNA"/>
</dbReference>
<feature type="region of interest" description="Disordered" evidence="1">
    <location>
        <begin position="323"/>
        <end position="381"/>
    </location>
</feature>
<evidence type="ECO:0008006" key="4">
    <source>
        <dbReference type="Google" id="ProtNLM"/>
    </source>
</evidence>
<feature type="compositionally biased region" description="Polar residues" evidence="1">
    <location>
        <begin position="936"/>
        <end position="946"/>
    </location>
</feature>
<feature type="region of interest" description="Disordered" evidence="1">
    <location>
        <begin position="905"/>
        <end position="1032"/>
    </location>
</feature>
<feature type="compositionally biased region" description="Polar residues" evidence="1">
    <location>
        <begin position="90"/>
        <end position="101"/>
    </location>
</feature>
<sequence>MTVADLTPDELAPSWGEDAIYSEAVCHVDDVYYEGSEDEKYPDSATRKLRYEASGRRYLEGHIPFLLSASLRGPFDEESGWVNPWRSKQRATTPKSPSPILTSKEAPPPPSKPITQAQRGLINDNIECHLPSPESLKQATVAEPYPYLEEDELAIMQRWRKSIRVPSPSQESFWTTTEAQLTTSAKKRRAKSSEWLKRVANKKRKSDSSDPSLSKSPLVRRNLDPRVSPIGKLHGVSFGSSFHVSPKRDPGRSFISSQQPKSRVQWHSTRDDEDNQTEQDELMTSTPDASFGSAHGSLASTPKRISPRRDMWRSAVLHITGSEDELSQNEAAAATLSSPVSQRREGQPTCTLNPNAAKQKPTASIGTQTSTPNGKQSNNRSEVQRMVHLAETDEQHDEAMQNGSPMAAADFETQQDQVVCFRMHTHAKPETAGGLLRDKADQQVVLSLPRVAWAPNASSEVPSPSPHAVDGTIIRDARQGGADAHSIQEAEQNETTHEPDLQYTMQQSADDHEVQMRLNFDHIIGNRDSIRRNVSKIRNRQANSPLPPVQLVQENSPATAEPETGIDVSSTLPTDASREPDRTCLDSTPENDRQRGIDHAATQDDAVPTPDAGHVVPAGAETELERDHHTNCSPGPVVSSNGSIYSQTVETAETVTAPECLDECVRPVDADDVPMEEASACPANKHANDFSFKNILHRLIPSSPWTRLSQLTMRSVSSTGPAANVEGAADENLVDTCCDFDARDDANEADSASPCSLQSFVNEQTVFTTAGAMEVVLPSQPSLEADPAEAVTEPRRDHTPDNIVFEDAMETNETAHVQETSDNIRITESQQSPWTKTELSQRRVLPAGDAFIAAVQVSPYDDAQACYESQCAIPPEAQSPWSGGAHIVVVDAGPESAMLPHEAGCNVEEDGSTHSQASQSEPRPSTPEPRFAFFKSFTSFTISPSPERTRRQTSHKQSQESRDSLSSAMKGPWSNSRTDRRVSWAFMPPDPDDDTQAQTLEWRESRSPSSRSMIIQGSPPPATPIGELPTSEDSKFNKHFAAVASRTNDLRQKLIPTASQQVAQSPGLHGMAETFLAADAASNDTEAAGEQAEEPGINHDTADPESQKPMDVVEDMFREMGDFLQVWDVEVELDRARTGAQQVRFASQSPW</sequence>
<keyword evidence="3" id="KW-1185">Reference proteome</keyword>
<dbReference type="AlphaFoldDB" id="A0A2K3QNZ7"/>
<feature type="region of interest" description="Disordered" evidence="1">
    <location>
        <begin position="82"/>
        <end position="116"/>
    </location>
</feature>
<reference evidence="2 3" key="1">
    <citation type="submission" date="2017-08" db="EMBL/GenBank/DDBJ databases">
        <title>Harnessing the power of phylogenomics to disentangle the directionality and signatures of interkingdom host jumping in the parasitic fungal genus Tolypocladium.</title>
        <authorList>
            <person name="Quandt C.A."/>
            <person name="Patterson W."/>
            <person name="Spatafora J.W."/>
        </authorList>
    </citation>
    <scope>NUCLEOTIDE SEQUENCE [LARGE SCALE GENOMIC DNA]</scope>
    <source>
        <strain evidence="2 3">CBS 113982</strain>
    </source>
</reference>
<name>A0A2K3QNZ7_9HYPO</name>
<proteinExistence type="predicted"/>
<feature type="region of interest" description="Disordered" evidence="1">
    <location>
        <begin position="539"/>
        <end position="595"/>
    </location>
</feature>